<gene>
    <name evidence="1" type="ORF">JIN82_02300</name>
</gene>
<proteinExistence type="predicted"/>
<dbReference type="Proteomes" id="UP000624703">
    <property type="component" value="Unassembled WGS sequence"/>
</dbReference>
<organism evidence="1 2">
    <name type="scientific">Persicirhabdus sediminis</name>
    <dbReference type="NCBI Taxonomy" id="454144"/>
    <lineage>
        <taxon>Bacteria</taxon>
        <taxon>Pseudomonadati</taxon>
        <taxon>Verrucomicrobiota</taxon>
        <taxon>Verrucomicrobiia</taxon>
        <taxon>Verrucomicrobiales</taxon>
        <taxon>Verrucomicrobiaceae</taxon>
        <taxon>Persicirhabdus</taxon>
    </lineage>
</organism>
<sequence length="194" mass="22148">MPKESDISGLLADTPNKKCRRCGRVTEFLDIGGLSILCEDCEKIESKEESSKELTDFDRNPISYDIDEVLRDREHYEVLSYFSDSLGMPDQRLLPCEEVPRFVGRLSCGWRNGFFDMIIEGHHSVLFQVLPSLERCGATKAAEAVSECLAILDRFGYRNLIPDHEEPYAELSESDRESLDDALRELESKWGTFV</sequence>
<reference evidence="1" key="1">
    <citation type="submission" date="2021-01" db="EMBL/GenBank/DDBJ databases">
        <title>Modified the classification status of verrucomicrobia.</title>
        <authorList>
            <person name="Feng X."/>
        </authorList>
    </citation>
    <scope>NUCLEOTIDE SEQUENCE</scope>
    <source>
        <strain evidence="1">_KCTC 22039</strain>
    </source>
</reference>
<evidence type="ECO:0000313" key="1">
    <source>
        <dbReference type="EMBL" id="MBK1789981.1"/>
    </source>
</evidence>
<comment type="caution">
    <text evidence="1">The sequence shown here is derived from an EMBL/GenBank/DDBJ whole genome shotgun (WGS) entry which is preliminary data.</text>
</comment>
<dbReference type="EMBL" id="JAENIM010000010">
    <property type="protein sequence ID" value="MBK1789981.1"/>
    <property type="molecule type" value="Genomic_DNA"/>
</dbReference>
<protein>
    <submittedName>
        <fullName evidence="1">Uncharacterized protein</fullName>
    </submittedName>
</protein>
<dbReference type="AlphaFoldDB" id="A0A8J7MBK3"/>
<evidence type="ECO:0000313" key="2">
    <source>
        <dbReference type="Proteomes" id="UP000624703"/>
    </source>
</evidence>
<name>A0A8J7MBK3_9BACT</name>
<keyword evidence="2" id="KW-1185">Reference proteome</keyword>
<accession>A0A8J7MBK3</accession>
<dbReference type="RefSeq" id="WP_200310024.1">
    <property type="nucleotide sequence ID" value="NZ_JAENIM010000010.1"/>
</dbReference>